<feature type="transmembrane region" description="Helical" evidence="2">
    <location>
        <begin position="811"/>
        <end position="833"/>
    </location>
</feature>
<gene>
    <name evidence="5" type="ORF">BDV98DRAFT_577299</name>
</gene>
<feature type="domain" description="Glycosyltransferase 2-like" evidence="3">
    <location>
        <begin position="544"/>
        <end position="757"/>
    </location>
</feature>
<dbReference type="InterPro" id="IPR029044">
    <property type="entry name" value="Nucleotide-diphossugar_trans"/>
</dbReference>
<keyword evidence="2" id="KW-1133">Transmembrane helix</keyword>
<feature type="compositionally biased region" description="Basic and acidic residues" evidence="1">
    <location>
        <begin position="192"/>
        <end position="202"/>
    </location>
</feature>
<dbReference type="Pfam" id="PF25550">
    <property type="entry name" value="DUF7928"/>
    <property type="match status" value="1"/>
</dbReference>
<feature type="transmembrane region" description="Helical" evidence="2">
    <location>
        <begin position="767"/>
        <end position="791"/>
    </location>
</feature>
<keyword evidence="2" id="KW-0472">Membrane</keyword>
<dbReference type="OrthoDB" id="38531at2759"/>
<name>A0A5C3Q5R1_9AGAR</name>
<feature type="domain" description="DUF7928" evidence="4">
    <location>
        <begin position="21"/>
        <end position="169"/>
    </location>
</feature>
<evidence type="ECO:0000256" key="2">
    <source>
        <dbReference type="SAM" id="Phobius"/>
    </source>
</evidence>
<keyword evidence="2" id="KW-0812">Transmembrane</keyword>
<evidence type="ECO:0000256" key="1">
    <source>
        <dbReference type="SAM" id="MobiDB-lite"/>
    </source>
</evidence>
<dbReference type="Gene3D" id="3.90.550.10">
    <property type="entry name" value="Spore Coat Polysaccharide Biosynthesis Protein SpsA, Chain A"/>
    <property type="match status" value="1"/>
</dbReference>
<feature type="transmembrane region" description="Helical" evidence="2">
    <location>
        <begin position="249"/>
        <end position="270"/>
    </location>
</feature>
<dbReference type="PANTHER" id="PTHR35408:SF2">
    <property type="entry name" value="GLYCOSYLTRANSFERASE 2-LIKE DOMAIN-CONTAINING PROTEIN"/>
    <property type="match status" value="1"/>
</dbReference>
<dbReference type="SUPFAM" id="SSF53448">
    <property type="entry name" value="Nucleotide-diphospho-sugar transferases"/>
    <property type="match status" value="1"/>
</dbReference>
<keyword evidence="5" id="KW-0808">Transferase</keyword>
<organism evidence="5 6">
    <name type="scientific">Pterulicium gracile</name>
    <dbReference type="NCBI Taxonomy" id="1884261"/>
    <lineage>
        <taxon>Eukaryota</taxon>
        <taxon>Fungi</taxon>
        <taxon>Dikarya</taxon>
        <taxon>Basidiomycota</taxon>
        <taxon>Agaricomycotina</taxon>
        <taxon>Agaricomycetes</taxon>
        <taxon>Agaricomycetidae</taxon>
        <taxon>Agaricales</taxon>
        <taxon>Pleurotineae</taxon>
        <taxon>Pterulaceae</taxon>
        <taxon>Pterulicium</taxon>
    </lineage>
</organism>
<feature type="transmembrane region" description="Helical" evidence="2">
    <location>
        <begin position="900"/>
        <end position="919"/>
    </location>
</feature>
<evidence type="ECO:0000259" key="3">
    <source>
        <dbReference type="Pfam" id="PF13632"/>
    </source>
</evidence>
<keyword evidence="6" id="KW-1185">Reference proteome</keyword>
<sequence>MYSSDYPSDHGVQEIIDYDIHDAILHHLYKSSQIDTLFSVDSAITTGVCLRTQPGHFRLFPYDEPRLLHFEAATRALNPLVAIKVRTAAIHAALSTLNDNDIAIFINPSTRIQVLDTIAQLGRAEKEQCGAFIRDERVLIVWSDSLETIISIYQDFEAELIALVWNNKARLAPAVTSDSSGTLKEGASSVAPEEHIPHETRGIRPPKKTRTWGWSWKAASNPDRSQAQKDDPEKSGTVKRRKIRLFAPLYNGIGTGLAAFFIISGLSLLLQEFRLDGSYTRFALVVTFPFLFCVALFFCLQLVGNLALAFGPVAQYHENSQYYSAVKPESNLEVDRNLPHMSIQIPVYKEGLEAVIAPSVFSIKAAMQTYARQGGTSSIFVNDDGLQLLSAEDRAARIAFYSDHNIGWVARPKHEDKGGGFKRRGRFKKASNMNYALDLSLRMEKFIRVLVEERERSRGASPAIVLQQSTHLSDVPDSSAHLPHPDYSAISSTSAYPSMDICSDEDRDLEEKALEMAIEEVYEESGKRHRPWAANARSLRVGGLILICDSDTIVPEDCFRDAAREMAESPELAIIQHESDVMQVSFNFFENGIAHFTRRINRCISMGTANGEIAPFVGHNAFLRWSAIQDASFIDPYDNMRRFWSEANVSEDFDMALRLQLSGYIIRWATYSEGGFKEGVSLTVDDELNRWQKYAYGCNELIFLPLVEWWKKGIISKQLQIFIWSGAPVHYKLSMMAYMFSYYGIACSAVLTVLNYFLVGFEVEVDAFYLHSFEIFLACCAVFPGLGNLGFTLMQYRLGQRSFLSAAAENLTWVPFFFFFFGGLSVHLSVALLSHLFSYNIQWGATKKEVERSNFFIEVPKIINRFSTSIIFSLVTTAAMIIFSTDLVTYRWRIPGENWAAIFPTALVVGSHFLFPVILNPWLMIFSY</sequence>
<evidence type="ECO:0000313" key="5">
    <source>
        <dbReference type="EMBL" id="TFK95710.1"/>
    </source>
</evidence>
<dbReference type="Pfam" id="PF13632">
    <property type="entry name" value="Glyco_trans_2_3"/>
    <property type="match status" value="1"/>
</dbReference>
<reference evidence="5 6" key="1">
    <citation type="journal article" date="2019" name="Nat. Ecol. Evol.">
        <title>Megaphylogeny resolves global patterns of mushroom evolution.</title>
        <authorList>
            <person name="Varga T."/>
            <person name="Krizsan K."/>
            <person name="Foldi C."/>
            <person name="Dima B."/>
            <person name="Sanchez-Garcia M."/>
            <person name="Sanchez-Ramirez S."/>
            <person name="Szollosi G.J."/>
            <person name="Szarkandi J.G."/>
            <person name="Papp V."/>
            <person name="Albert L."/>
            <person name="Andreopoulos W."/>
            <person name="Angelini C."/>
            <person name="Antonin V."/>
            <person name="Barry K.W."/>
            <person name="Bougher N.L."/>
            <person name="Buchanan P."/>
            <person name="Buyck B."/>
            <person name="Bense V."/>
            <person name="Catcheside P."/>
            <person name="Chovatia M."/>
            <person name="Cooper J."/>
            <person name="Damon W."/>
            <person name="Desjardin D."/>
            <person name="Finy P."/>
            <person name="Geml J."/>
            <person name="Haridas S."/>
            <person name="Hughes K."/>
            <person name="Justo A."/>
            <person name="Karasinski D."/>
            <person name="Kautmanova I."/>
            <person name="Kiss B."/>
            <person name="Kocsube S."/>
            <person name="Kotiranta H."/>
            <person name="LaButti K.M."/>
            <person name="Lechner B.E."/>
            <person name="Liimatainen K."/>
            <person name="Lipzen A."/>
            <person name="Lukacs Z."/>
            <person name="Mihaltcheva S."/>
            <person name="Morgado L.N."/>
            <person name="Niskanen T."/>
            <person name="Noordeloos M.E."/>
            <person name="Ohm R.A."/>
            <person name="Ortiz-Santana B."/>
            <person name="Ovrebo C."/>
            <person name="Racz N."/>
            <person name="Riley R."/>
            <person name="Savchenko A."/>
            <person name="Shiryaev A."/>
            <person name="Soop K."/>
            <person name="Spirin V."/>
            <person name="Szebenyi C."/>
            <person name="Tomsovsky M."/>
            <person name="Tulloss R.E."/>
            <person name="Uehling J."/>
            <person name="Grigoriev I.V."/>
            <person name="Vagvolgyi C."/>
            <person name="Papp T."/>
            <person name="Martin F.M."/>
            <person name="Miettinen O."/>
            <person name="Hibbett D.S."/>
            <person name="Nagy L.G."/>
        </authorList>
    </citation>
    <scope>NUCLEOTIDE SEQUENCE [LARGE SCALE GENOMIC DNA]</scope>
    <source>
        <strain evidence="5 6">CBS 309.79</strain>
    </source>
</reference>
<feature type="transmembrane region" description="Helical" evidence="2">
    <location>
        <begin position="740"/>
        <end position="761"/>
    </location>
</feature>
<feature type="transmembrane region" description="Helical" evidence="2">
    <location>
        <begin position="870"/>
        <end position="888"/>
    </location>
</feature>
<evidence type="ECO:0000259" key="4">
    <source>
        <dbReference type="Pfam" id="PF25550"/>
    </source>
</evidence>
<dbReference type="EMBL" id="ML178876">
    <property type="protein sequence ID" value="TFK95710.1"/>
    <property type="molecule type" value="Genomic_DNA"/>
</dbReference>
<dbReference type="PANTHER" id="PTHR35408">
    <property type="entry name" value="CHROMOSOME 15, WHOLE GENOME SHOTGUN SEQUENCE"/>
    <property type="match status" value="1"/>
</dbReference>
<dbReference type="InterPro" id="IPR057688">
    <property type="entry name" value="DUF7928"/>
</dbReference>
<evidence type="ECO:0000313" key="6">
    <source>
        <dbReference type="Proteomes" id="UP000305067"/>
    </source>
</evidence>
<proteinExistence type="predicted"/>
<dbReference type="Proteomes" id="UP000305067">
    <property type="component" value="Unassembled WGS sequence"/>
</dbReference>
<dbReference type="InterPro" id="IPR001173">
    <property type="entry name" value="Glyco_trans_2-like"/>
</dbReference>
<protein>
    <submittedName>
        <fullName evidence="5">Glycosyl transferase family group 2-domain-containing protein</fullName>
    </submittedName>
</protein>
<dbReference type="STRING" id="1884261.A0A5C3Q5R1"/>
<accession>A0A5C3Q5R1</accession>
<dbReference type="GO" id="GO:0016740">
    <property type="term" value="F:transferase activity"/>
    <property type="evidence" value="ECO:0007669"/>
    <property type="project" value="UniProtKB-KW"/>
</dbReference>
<dbReference type="AlphaFoldDB" id="A0A5C3Q5R1"/>
<feature type="region of interest" description="Disordered" evidence="1">
    <location>
        <begin position="179"/>
        <end position="209"/>
    </location>
</feature>
<feature type="transmembrane region" description="Helical" evidence="2">
    <location>
        <begin position="282"/>
        <end position="303"/>
    </location>
</feature>